<dbReference type="EMBL" id="BMFJ01000001">
    <property type="protein sequence ID" value="GGE15915.1"/>
    <property type="molecule type" value="Genomic_DNA"/>
</dbReference>
<comment type="caution">
    <text evidence="2">The sequence shown here is derived from an EMBL/GenBank/DDBJ whole genome shotgun (WGS) entry which is preliminary data.</text>
</comment>
<dbReference type="GO" id="GO:0016405">
    <property type="term" value="F:CoA-ligase activity"/>
    <property type="evidence" value="ECO:0007669"/>
    <property type="project" value="TreeGrafter"/>
</dbReference>
<dbReference type="PANTHER" id="PTHR24096">
    <property type="entry name" value="LONG-CHAIN-FATTY-ACID--COA LIGASE"/>
    <property type="match status" value="1"/>
</dbReference>
<dbReference type="Gene3D" id="3.40.50.12780">
    <property type="entry name" value="N-terminal domain of ligase-like"/>
    <property type="match status" value="1"/>
</dbReference>
<evidence type="ECO:0000313" key="2">
    <source>
        <dbReference type="EMBL" id="GGE15915.1"/>
    </source>
</evidence>
<name>A0A916ZWF0_9RHOB</name>
<dbReference type="InterPro" id="IPR000873">
    <property type="entry name" value="AMP-dep_synth/lig_dom"/>
</dbReference>
<dbReference type="RefSeq" id="WP_188475673.1">
    <property type="nucleotide sequence ID" value="NZ_BMFJ01000001.1"/>
</dbReference>
<dbReference type="InterPro" id="IPR042099">
    <property type="entry name" value="ANL_N_sf"/>
</dbReference>
<dbReference type="SUPFAM" id="SSF56801">
    <property type="entry name" value="Acetyl-CoA synthetase-like"/>
    <property type="match status" value="1"/>
</dbReference>
<accession>A0A916ZWF0</accession>
<keyword evidence="3" id="KW-1185">Reference proteome</keyword>
<dbReference type="PROSITE" id="PS00455">
    <property type="entry name" value="AMP_BINDING"/>
    <property type="match status" value="1"/>
</dbReference>
<dbReference type="Proteomes" id="UP000612855">
    <property type="component" value="Unassembled WGS sequence"/>
</dbReference>
<organism evidence="2 3">
    <name type="scientific">Primorskyibacter flagellatus</name>
    <dbReference type="NCBI Taxonomy" id="1387277"/>
    <lineage>
        <taxon>Bacteria</taxon>
        <taxon>Pseudomonadati</taxon>
        <taxon>Pseudomonadota</taxon>
        <taxon>Alphaproteobacteria</taxon>
        <taxon>Rhodobacterales</taxon>
        <taxon>Roseobacteraceae</taxon>
        <taxon>Primorskyibacter</taxon>
    </lineage>
</organism>
<evidence type="ECO:0000313" key="3">
    <source>
        <dbReference type="Proteomes" id="UP000612855"/>
    </source>
</evidence>
<sequence length="616" mass="67110">MTASSSDYRAARLWSPDLHWDIRDDGTTLIWRGDAIGPYPDRMTDCIDHWAGRTPDTTWMAERDGDGWRRVSYAELARQVRRIGQALLDLNLTTDRPLMILSENTLEHAQIALAAQYVGIPSAAISPAYSLVSTDFGKLRSIVGQITPGAVFVQSAAPFAAAIAATLPDDTPVIAADGEIPDRTTLPFATLGRDPTEAVARAHEASGPDTVVKFLFTSGTTGTPKAVTQTNRMLASNQEIVADCYAFLREEPPVVVNWLPWSHTAAGNKVFNMVLYNGGTYYIDGGKPSPAGMEETIRNIREVKPNWHLTVPAGYDALVRAMETDDDLREAFFGNLKHMMYAGAGLAQHTWTRIEELAQQTIGCKVLMSTGLGSTETAPFSLYCTDPQSSPGNVGIPSQGVVMKLVPVEDKLEVRIKGPNVTPGYWRNPGLTAEAFDEEGFYKLGDALRYAEPGNPWKGFFFDGRIAENFKLQTGTWVAVGALRARIVDQMAGLASDAVIAGENREFLTALLVPDRARLAKLAAPDTPPRDLLRDPKVRAAVAAKLAEHGRTAGGSSNRIAAVMLLDDPLDLDKGEVTDKGSLNQRAVLRHRAALVDRLYAGDDPDVIRPEREERS</sequence>
<proteinExistence type="predicted"/>
<reference evidence="3" key="1">
    <citation type="journal article" date="2019" name="Int. J. Syst. Evol. Microbiol.">
        <title>The Global Catalogue of Microorganisms (GCM) 10K type strain sequencing project: providing services to taxonomists for standard genome sequencing and annotation.</title>
        <authorList>
            <consortium name="The Broad Institute Genomics Platform"/>
            <consortium name="The Broad Institute Genome Sequencing Center for Infectious Disease"/>
            <person name="Wu L."/>
            <person name="Ma J."/>
        </authorList>
    </citation>
    <scope>NUCLEOTIDE SEQUENCE [LARGE SCALE GENOMIC DNA]</scope>
    <source>
        <strain evidence="3">CGMCC 1.12664</strain>
    </source>
</reference>
<dbReference type="InterPro" id="IPR020845">
    <property type="entry name" value="AMP-binding_CS"/>
</dbReference>
<protein>
    <submittedName>
        <fullName evidence="2">Feruloyl-CoA synthase</fullName>
    </submittedName>
</protein>
<feature type="domain" description="AMP-dependent synthetase/ligase" evidence="1">
    <location>
        <begin position="48"/>
        <end position="426"/>
    </location>
</feature>
<gene>
    <name evidence="2" type="ORF">GCM10011360_00900</name>
</gene>
<dbReference type="AlphaFoldDB" id="A0A916ZWF0"/>
<dbReference type="PANTHER" id="PTHR24096:SF420">
    <property type="entry name" value="LONG-CHAIN-FATTY-ACID--COA LIGASE-RELATED"/>
    <property type="match status" value="1"/>
</dbReference>
<dbReference type="Pfam" id="PF00501">
    <property type="entry name" value="AMP-binding"/>
    <property type="match status" value="1"/>
</dbReference>
<evidence type="ECO:0000259" key="1">
    <source>
        <dbReference type="Pfam" id="PF00501"/>
    </source>
</evidence>